<keyword evidence="5" id="KW-0865">Zymogen</keyword>
<dbReference type="PROSITE" id="PS50208">
    <property type="entry name" value="CASPASE_P20"/>
    <property type="match status" value="1"/>
</dbReference>
<proteinExistence type="inferred from homology"/>
<dbReference type="InterPro" id="IPR029030">
    <property type="entry name" value="Caspase-like_dom_sf"/>
</dbReference>
<feature type="domain" description="Caspase family p10" evidence="7">
    <location>
        <begin position="169"/>
        <end position="252"/>
    </location>
</feature>
<dbReference type="GO" id="GO:0072557">
    <property type="term" value="C:IPAF inflammasome complex"/>
    <property type="evidence" value="ECO:0007669"/>
    <property type="project" value="TreeGrafter"/>
</dbReference>
<dbReference type="GO" id="GO:0004197">
    <property type="term" value="F:cysteine-type endopeptidase activity"/>
    <property type="evidence" value="ECO:0007669"/>
    <property type="project" value="InterPro"/>
</dbReference>
<dbReference type="FunFam" id="3.40.50.1460:FF:000007">
    <property type="entry name" value="Caspase-1"/>
    <property type="match status" value="1"/>
</dbReference>
<evidence type="ECO:0000256" key="3">
    <source>
        <dbReference type="ARBA" id="ARBA00022801"/>
    </source>
</evidence>
<feature type="domain" description="Caspase family p20" evidence="8">
    <location>
        <begin position="13"/>
        <end position="144"/>
    </location>
</feature>
<dbReference type="InterPro" id="IPR015917">
    <property type="entry name" value="Pept_C14A"/>
</dbReference>
<sequence length="254" mass="29500">MLQIYSIGEKNNRTRLAIIINNMKFRFVDSRDGSEVDTQQMKTLLEALDYRVEVVENQTAEEMEMCLSSFSKRKEHKTSDSTFVVIMSHGTEEGICGVDYNPQHSRNETILTTKAIGRIFSNDHSLNLVGKPKIIIIQACRGDHKGFVMIPTNKGDDEECLTKYDSDSPLNKIHKESDLVFFCSTTPGTRAYRHRKNGTMFIQRLVETFRNHAWNFHIEDLFKKVQRSFHNFPQQLPCKERTTLLRNFYLFPGH</sequence>
<dbReference type="InterPro" id="IPR016129">
    <property type="entry name" value="Caspase_his_AS"/>
</dbReference>
<comment type="caution">
    <text evidence="9">The sequence shown here is derived from an EMBL/GenBank/DDBJ whole genome shotgun (WGS) entry which is preliminary data.</text>
</comment>
<dbReference type="InterPro" id="IPR011600">
    <property type="entry name" value="Pept_C14_caspase"/>
</dbReference>
<name>A0A8J7NT58_ATRSP</name>
<dbReference type="PROSITE" id="PS50207">
    <property type="entry name" value="CASPASE_P10"/>
    <property type="match status" value="1"/>
</dbReference>
<dbReference type="EMBL" id="JAAWVO010037131">
    <property type="protein sequence ID" value="MBN3317938.1"/>
    <property type="molecule type" value="Genomic_DNA"/>
</dbReference>
<organism evidence="9 10">
    <name type="scientific">Atractosteus spatula</name>
    <name type="common">Alligator gar</name>
    <name type="synonym">Lepisosteus spatula</name>
    <dbReference type="NCBI Taxonomy" id="7917"/>
    <lineage>
        <taxon>Eukaryota</taxon>
        <taxon>Metazoa</taxon>
        <taxon>Chordata</taxon>
        <taxon>Craniata</taxon>
        <taxon>Vertebrata</taxon>
        <taxon>Euteleostomi</taxon>
        <taxon>Actinopterygii</taxon>
        <taxon>Neopterygii</taxon>
        <taxon>Holostei</taxon>
        <taxon>Semionotiformes</taxon>
        <taxon>Lepisosteidae</taxon>
        <taxon>Atractosteus</taxon>
    </lineage>
</organism>
<accession>A0A8J7NT58</accession>
<evidence type="ECO:0000256" key="5">
    <source>
        <dbReference type="ARBA" id="ARBA00023145"/>
    </source>
</evidence>
<dbReference type="SMART" id="SM00115">
    <property type="entry name" value="CASc"/>
    <property type="match status" value="1"/>
</dbReference>
<dbReference type="PROSITE" id="PS01122">
    <property type="entry name" value="CASPASE_CYS"/>
    <property type="match status" value="1"/>
</dbReference>
<dbReference type="Gene3D" id="3.40.50.1460">
    <property type="match status" value="1"/>
</dbReference>
<evidence type="ECO:0000259" key="7">
    <source>
        <dbReference type="PROSITE" id="PS50207"/>
    </source>
</evidence>
<dbReference type="InterPro" id="IPR001309">
    <property type="entry name" value="Pept_C14_p20"/>
</dbReference>
<dbReference type="AlphaFoldDB" id="A0A8J7NT58"/>
<keyword evidence="3" id="KW-0378">Hydrolase</keyword>
<dbReference type="Pfam" id="PF00656">
    <property type="entry name" value="Peptidase_C14"/>
    <property type="match status" value="1"/>
</dbReference>
<feature type="non-terminal residue" evidence="9">
    <location>
        <position position="1"/>
    </location>
</feature>
<comment type="similarity">
    <text evidence="1 6">Belongs to the peptidase C14A family.</text>
</comment>
<dbReference type="InterPro" id="IPR033139">
    <property type="entry name" value="Caspase_cys_AS"/>
</dbReference>
<dbReference type="PANTHER" id="PTHR47901:SF3">
    <property type="entry name" value="CASPASE-1"/>
    <property type="match status" value="1"/>
</dbReference>
<gene>
    <name evidence="9" type="primary">Casp1_0</name>
    <name evidence="9" type="ORF">GTO95_0005567</name>
</gene>
<dbReference type="PROSITE" id="PS01121">
    <property type="entry name" value="CASPASE_HIS"/>
    <property type="match status" value="1"/>
</dbReference>
<evidence type="ECO:0000256" key="4">
    <source>
        <dbReference type="ARBA" id="ARBA00022807"/>
    </source>
</evidence>
<dbReference type="PRINTS" id="PR00376">
    <property type="entry name" value="IL1BCENZYME"/>
</dbReference>
<feature type="non-terminal residue" evidence="9">
    <location>
        <position position="254"/>
    </location>
</feature>
<dbReference type="CDD" id="cd00032">
    <property type="entry name" value="CASc"/>
    <property type="match status" value="1"/>
</dbReference>
<dbReference type="Proteomes" id="UP000736164">
    <property type="component" value="Unassembled WGS sequence"/>
</dbReference>
<dbReference type="GO" id="GO:0072559">
    <property type="term" value="C:NLRP3 inflammasome complex"/>
    <property type="evidence" value="ECO:0007669"/>
    <property type="project" value="TreeGrafter"/>
</dbReference>
<evidence type="ECO:0000313" key="9">
    <source>
        <dbReference type="EMBL" id="MBN3317938.1"/>
    </source>
</evidence>
<dbReference type="GO" id="GO:0050727">
    <property type="term" value="P:regulation of inflammatory response"/>
    <property type="evidence" value="ECO:0007669"/>
    <property type="project" value="TreeGrafter"/>
</dbReference>
<dbReference type="GO" id="GO:0097169">
    <property type="term" value="C:AIM2 inflammasome complex"/>
    <property type="evidence" value="ECO:0007669"/>
    <property type="project" value="TreeGrafter"/>
</dbReference>
<dbReference type="GO" id="GO:0006508">
    <property type="term" value="P:proteolysis"/>
    <property type="evidence" value="ECO:0007669"/>
    <property type="project" value="UniProtKB-KW"/>
</dbReference>
<protein>
    <submittedName>
        <fullName evidence="9">CASP1 protein</fullName>
    </submittedName>
</protein>
<evidence type="ECO:0000256" key="6">
    <source>
        <dbReference type="RuleBase" id="RU003971"/>
    </source>
</evidence>
<evidence type="ECO:0000256" key="1">
    <source>
        <dbReference type="ARBA" id="ARBA00010134"/>
    </source>
</evidence>
<evidence type="ECO:0000256" key="2">
    <source>
        <dbReference type="ARBA" id="ARBA00022670"/>
    </source>
</evidence>
<keyword evidence="2" id="KW-0645">Protease</keyword>
<dbReference type="PANTHER" id="PTHR47901">
    <property type="entry name" value="CASPASE RECRUITMENT DOMAIN-CONTAINING PROTEIN 18"/>
    <property type="match status" value="1"/>
</dbReference>
<keyword evidence="10" id="KW-1185">Reference proteome</keyword>
<keyword evidence="4" id="KW-0788">Thiol protease</keyword>
<dbReference type="InterPro" id="IPR002138">
    <property type="entry name" value="Pept_C14_p10"/>
</dbReference>
<reference evidence="9" key="1">
    <citation type="journal article" date="2021" name="Cell">
        <title>Tracing the genetic footprints of vertebrate landing in non-teleost ray-finned fishes.</title>
        <authorList>
            <person name="Bi X."/>
            <person name="Wang K."/>
            <person name="Yang L."/>
            <person name="Pan H."/>
            <person name="Jiang H."/>
            <person name="Wei Q."/>
            <person name="Fang M."/>
            <person name="Yu H."/>
            <person name="Zhu C."/>
            <person name="Cai Y."/>
            <person name="He Y."/>
            <person name="Gan X."/>
            <person name="Zeng H."/>
            <person name="Yu D."/>
            <person name="Zhu Y."/>
            <person name="Jiang H."/>
            <person name="Qiu Q."/>
            <person name="Yang H."/>
            <person name="Zhang Y.E."/>
            <person name="Wang W."/>
            <person name="Zhu M."/>
            <person name="He S."/>
            <person name="Zhang G."/>
        </authorList>
    </citation>
    <scope>NUCLEOTIDE SEQUENCE</scope>
    <source>
        <strain evidence="9">Allg_001</strain>
    </source>
</reference>
<evidence type="ECO:0000313" key="10">
    <source>
        <dbReference type="Proteomes" id="UP000736164"/>
    </source>
</evidence>
<dbReference type="InterPro" id="IPR002398">
    <property type="entry name" value="Pept_C14"/>
</dbReference>
<evidence type="ECO:0000259" key="8">
    <source>
        <dbReference type="PROSITE" id="PS50208"/>
    </source>
</evidence>
<dbReference type="SUPFAM" id="SSF52129">
    <property type="entry name" value="Caspase-like"/>
    <property type="match status" value="1"/>
</dbReference>